<comment type="caution">
    <text evidence="3">The sequence shown here is derived from an EMBL/GenBank/DDBJ whole genome shotgun (WGS) entry which is preliminary data.</text>
</comment>
<feature type="domain" description="AB hydrolase-1" evidence="2">
    <location>
        <begin position="54"/>
        <end position="286"/>
    </location>
</feature>
<protein>
    <submittedName>
        <fullName evidence="3">Alpha/beta hydrolase</fullName>
    </submittedName>
</protein>
<organism evidence="3 4">
    <name type="scientific">Mycobacterium bouchedurhonense</name>
    <dbReference type="NCBI Taxonomy" id="701041"/>
    <lineage>
        <taxon>Bacteria</taxon>
        <taxon>Bacillati</taxon>
        <taxon>Actinomycetota</taxon>
        <taxon>Actinomycetes</taxon>
        <taxon>Mycobacteriales</taxon>
        <taxon>Mycobacteriaceae</taxon>
        <taxon>Mycobacterium</taxon>
        <taxon>Mycobacterium avium complex (MAC)</taxon>
    </lineage>
</organism>
<dbReference type="EMBL" id="JACKTG010000063">
    <property type="protein sequence ID" value="MCV6991659.1"/>
    <property type="molecule type" value="Genomic_DNA"/>
</dbReference>
<evidence type="ECO:0000313" key="4">
    <source>
        <dbReference type="Proteomes" id="UP001207588"/>
    </source>
</evidence>
<dbReference type="InterPro" id="IPR050228">
    <property type="entry name" value="Carboxylesterase_BioH"/>
</dbReference>
<reference evidence="3" key="1">
    <citation type="submission" date="2020-07" db="EMBL/GenBank/DDBJ databases">
        <authorList>
            <person name="Pettersson B.M.F."/>
            <person name="Behra P.R.K."/>
            <person name="Ramesh M."/>
            <person name="Das S."/>
            <person name="Dasgupta S."/>
            <person name="Kirsebom L.A."/>
        </authorList>
    </citation>
    <scope>NUCLEOTIDE SEQUENCE</scope>
    <source>
        <strain evidence="3">DSM 45439</strain>
    </source>
</reference>
<dbReference type="Gene3D" id="3.40.50.1820">
    <property type="entry name" value="alpha/beta hydrolase"/>
    <property type="match status" value="1"/>
</dbReference>
<dbReference type="Pfam" id="PF00561">
    <property type="entry name" value="Abhydrolase_1"/>
    <property type="match status" value="1"/>
</dbReference>
<dbReference type="PANTHER" id="PTHR43194:SF2">
    <property type="entry name" value="PEROXISOMAL MEMBRANE PROTEIN LPX1"/>
    <property type="match status" value="1"/>
</dbReference>
<sequence length="310" mass="33929">MRRRVKPRFAAKPSPARSRPDVAGHVISRRVDLPAVGVMLAADLWEPATHPRGTVVLMHGGGQTRHSWNRTGERLVRHGFRALSVDARGHGESQWAPDGDYSTDVMVADLLAIVGRLDQRPVLVGASMGGVTSLVALGEHGPFARGLVLVDVVANMRPEGVQRVRDFMLGAPDGFDSLEEVAAAVRSYTPHRRRAVDLDGLRKNVRRRQNGRWYWHWDPAWGGPDGMPDIDALRRRMEAAARSVHVPTLVVRGLRSDVTDDIGVRELVDTIPDARTIGVADAGHMLAGDDNDIFTATLQAFLDDLPAEPS</sequence>
<dbReference type="AlphaFoldDB" id="A0AAW5SAL5"/>
<proteinExistence type="predicted"/>
<dbReference type="GO" id="GO:0016787">
    <property type="term" value="F:hydrolase activity"/>
    <property type="evidence" value="ECO:0007669"/>
    <property type="project" value="UniProtKB-KW"/>
</dbReference>
<dbReference type="InterPro" id="IPR029058">
    <property type="entry name" value="AB_hydrolase_fold"/>
</dbReference>
<evidence type="ECO:0000313" key="3">
    <source>
        <dbReference type="EMBL" id="MCV6991659.1"/>
    </source>
</evidence>
<dbReference type="SUPFAM" id="SSF53474">
    <property type="entry name" value="alpha/beta-Hydrolases"/>
    <property type="match status" value="1"/>
</dbReference>
<accession>A0AAW5SAL5</accession>
<gene>
    <name evidence="3" type="ORF">H7I91_20695</name>
</gene>
<evidence type="ECO:0000256" key="1">
    <source>
        <dbReference type="SAM" id="MobiDB-lite"/>
    </source>
</evidence>
<name>A0AAW5SAL5_MYCBC</name>
<dbReference type="InterPro" id="IPR000073">
    <property type="entry name" value="AB_hydrolase_1"/>
</dbReference>
<keyword evidence="3" id="KW-0378">Hydrolase</keyword>
<dbReference type="Proteomes" id="UP001207588">
    <property type="component" value="Unassembled WGS sequence"/>
</dbReference>
<reference evidence="3" key="2">
    <citation type="journal article" date="2022" name="BMC Genomics">
        <title>Comparative genome analysis of mycobacteria focusing on tRNA and non-coding RNA.</title>
        <authorList>
            <person name="Behra P.R.K."/>
            <person name="Pettersson B.M.F."/>
            <person name="Ramesh M."/>
            <person name="Das S."/>
            <person name="Dasgupta S."/>
            <person name="Kirsebom L.A."/>
        </authorList>
    </citation>
    <scope>NUCLEOTIDE SEQUENCE</scope>
    <source>
        <strain evidence="3">DSM 45439</strain>
    </source>
</reference>
<feature type="region of interest" description="Disordered" evidence="1">
    <location>
        <begin position="1"/>
        <end position="21"/>
    </location>
</feature>
<evidence type="ECO:0000259" key="2">
    <source>
        <dbReference type="Pfam" id="PF00561"/>
    </source>
</evidence>
<dbReference type="PANTHER" id="PTHR43194">
    <property type="entry name" value="HYDROLASE ALPHA/BETA FOLD FAMILY"/>
    <property type="match status" value="1"/>
</dbReference>